<dbReference type="EMBL" id="CH476734">
    <property type="protein sequence ID" value="EIE80590.1"/>
    <property type="molecule type" value="Genomic_DNA"/>
</dbReference>
<proteinExistence type="predicted"/>
<dbReference type="AlphaFoldDB" id="I1BWL0"/>
<reference evidence="1 2" key="1">
    <citation type="journal article" date="2009" name="PLoS Genet.">
        <title>Genomic analysis of the basal lineage fungus Rhizopus oryzae reveals a whole-genome duplication.</title>
        <authorList>
            <person name="Ma L.-J."/>
            <person name="Ibrahim A.S."/>
            <person name="Skory C."/>
            <person name="Grabherr M.G."/>
            <person name="Burger G."/>
            <person name="Butler M."/>
            <person name="Elias M."/>
            <person name="Idnurm A."/>
            <person name="Lang B.F."/>
            <person name="Sone T."/>
            <person name="Abe A."/>
            <person name="Calvo S.E."/>
            <person name="Corrochano L.M."/>
            <person name="Engels R."/>
            <person name="Fu J."/>
            <person name="Hansberg W."/>
            <person name="Kim J.-M."/>
            <person name="Kodira C.D."/>
            <person name="Koehrsen M.J."/>
            <person name="Liu B."/>
            <person name="Miranda-Saavedra D."/>
            <person name="O'Leary S."/>
            <person name="Ortiz-Castellanos L."/>
            <person name="Poulter R."/>
            <person name="Rodriguez-Romero J."/>
            <person name="Ruiz-Herrera J."/>
            <person name="Shen Y.-Q."/>
            <person name="Zeng Q."/>
            <person name="Galagan J."/>
            <person name="Birren B.W."/>
            <person name="Cuomo C.A."/>
            <person name="Wickes B.L."/>
        </authorList>
    </citation>
    <scope>NUCLEOTIDE SEQUENCE [LARGE SCALE GENOMIC DNA]</scope>
    <source>
        <strain evidence="2">RA 99-880 / ATCC MYA-4621 / FGSC 9543 / NRRL 43880</strain>
    </source>
</reference>
<organism evidence="1 2">
    <name type="scientific">Rhizopus delemar (strain RA 99-880 / ATCC MYA-4621 / FGSC 9543 / NRRL 43880)</name>
    <name type="common">Mucormycosis agent</name>
    <name type="synonym">Rhizopus arrhizus var. delemar</name>
    <dbReference type="NCBI Taxonomy" id="246409"/>
    <lineage>
        <taxon>Eukaryota</taxon>
        <taxon>Fungi</taxon>
        <taxon>Fungi incertae sedis</taxon>
        <taxon>Mucoromycota</taxon>
        <taxon>Mucoromycotina</taxon>
        <taxon>Mucoromycetes</taxon>
        <taxon>Mucorales</taxon>
        <taxon>Mucorineae</taxon>
        <taxon>Rhizopodaceae</taxon>
        <taxon>Rhizopus</taxon>
    </lineage>
</organism>
<gene>
    <name evidence="1" type="ORF">RO3G_05295</name>
</gene>
<sequence length="63" mass="7186">MASLQSSIDLYSTSYINNNNNNNNPATMTREDLLLLAQTEYARQLCKYTKAQLEKNTKANKNN</sequence>
<evidence type="ECO:0000313" key="1">
    <source>
        <dbReference type="EMBL" id="EIE80590.1"/>
    </source>
</evidence>
<dbReference type="GeneID" id="93612266"/>
<dbReference type="Proteomes" id="UP000009138">
    <property type="component" value="Unassembled WGS sequence"/>
</dbReference>
<protein>
    <submittedName>
        <fullName evidence="1">Uncharacterized protein</fullName>
    </submittedName>
</protein>
<name>I1BWL0_RHIO9</name>
<keyword evidence="2" id="KW-1185">Reference proteome</keyword>
<dbReference type="InParanoid" id="I1BWL0"/>
<evidence type="ECO:0000313" key="2">
    <source>
        <dbReference type="Proteomes" id="UP000009138"/>
    </source>
</evidence>
<dbReference type="VEuPathDB" id="FungiDB:RO3G_05295"/>
<accession>I1BWL0</accession>
<dbReference type="OrthoDB" id="2282353at2759"/>
<dbReference type="RefSeq" id="XP_067515986.1">
    <property type="nucleotide sequence ID" value="XM_067659885.1"/>
</dbReference>